<gene>
    <name evidence="2" type="ORF">ERS852551_02366</name>
</gene>
<evidence type="ECO:0000313" key="3">
    <source>
        <dbReference type="Proteomes" id="UP000095765"/>
    </source>
</evidence>
<proteinExistence type="predicted"/>
<dbReference type="AlphaFoldDB" id="A0A174S497"/>
<dbReference type="GO" id="GO:0006355">
    <property type="term" value="P:regulation of DNA-templated transcription"/>
    <property type="evidence" value="ECO:0007669"/>
    <property type="project" value="InterPro"/>
</dbReference>
<reference evidence="2 3" key="1">
    <citation type="submission" date="2015-09" db="EMBL/GenBank/DDBJ databases">
        <authorList>
            <consortium name="Pathogen Informatics"/>
        </authorList>
    </citation>
    <scope>NUCLEOTIDE SEQUENCE [LARGE SCALE GENOMIC DNA]</scope>
    <source>
        <strain evidence="2 3">2789STDY5834939</strain>
    </source>
</reference>
<dbReference type="OrthoDB" id="9811174at2"/>
<dbReference type="SUPFAM" id="SSF46955">
    <property type="entry name" value="Putative DNA-binding domain"/>
    <property type="match status" value="1"/>
</dbReference>
<evidence type="ECO:0000259" key="1">
    <source>
        <dbReference type="Pfam" id="PF13411"/>
    </source>
</evidence>
<dbReference type="InterPro" id="IPR000551">
    <property type="entry name" value="MerR-type_HTH_dom"/>
</dbReference>
<dbReference type="RefSeq" id="WP_055245467.1">
    <property type="nucleotide sequence ID" value="NZ_CABIWA010000018.1"/>
</dbReference>
<name>A0A174S497_9FIRM</name>
<feature type="domain" description="HTH merR-type" evidence="1">
    <location>
        <begin position="1"/>
        <end position="67"/>
    </location>
</feature>
<evidence type="ECO:0000313" key="2">
    <source>
        <dbReference type="EMBL" id="CUP91336.1"/>
    </source>
</evidence>
<sequence length="114" mass="13800">MTLQEASNQYQIPFHILKEYEDWGLCEAAKKVVGERQYDQDDLERLGLITTLYDTVFSTEEVEVYMRLLEEPKSEQTRLRMLNQRRDAALDELHLRERLLQRLDYLRHEIQNQK</sequence>
<dbReference type="Gene3D" id="1.10.1660.10">
    <property type="match status" value="1"/>
</dbReference>
<dbReference type="Pfam" id="PF13411">
    <property type="entry name" value="MerR_1"/>
    <property type="match status" value="1"/>
</dbReference>
<dbReference type="Proteomes" id="UP000095765">
    <property type="component" value="Unassembled WGS sequence"/>
</dbReference>
<protein>
    <submittedName>
        <fullName evidence="2">Cu(I)-responsive transcriptional regulator</fullName>
    </submittedName>
</protein>
<dbReference type="EMBL" id="CZBE01000016">
    <property type="protein sequence ID" value="CUP91336.1"/>
    <property type="molecule type" value="Genomic_DNA"/>
</dbReference>
<accession>A0A174S497</accession>
<dbReference type="InterPro" id="IPR009061">
    <property type="entry name" value="DNA-bd_dom_put_sf"/>
</dbReference>
<organism evidence="2 3">
    <name type="scientific">Anaerotruncus colihominis</name>
    <dbReference type="NCBI Taxonomy" id="169435"/>
    <lineage>
        <taxon>Bacteria</taxon>
        <taxon>Bacillati</taxon>
        <taxon>Bacillota</taxon>
        <taxon>Clostridia</taxon>
        <taxon>Eubacteriales</taxon>
        <taxon>Oscillospiraceae</taxon>
        <taxon>Anaerotruncus</taxon>
    </lineage>
</organism>
<dbReference type="GO" id="GO:0003677">
    <property type="term" value="F:DNA binding"/>
    <property type="evidence" value="ECO:0007669"/>
    <property type="project" value="InterPro"/>
</dbReference>